<dbReference type="PANTHER" id="PTHR21736">
    <property type="entry name" value="VERNALIZATION-INSENSITIVE PROTEIN 3"/>
    <property type="match status" value="1"/>
</dbReference>
<dbReference type="PANTHER" id="PTHR21736:SF38">
    <property type="entry name" value="PROTEIN OBERON 3"/>
    <property type="match status" value="1"/>
</dbReference>
<evidence type="ECO:0000256" key="1">
    <source>
        <dbReference type="ARBA" id="ARBA00004123"/>
    </source>
</evidence>
<feature type="coiled-coil region" evidence="7">
    <location>
        <begin position="648"/>
        <end position="744"/>
    </location>
</feature>
<evidence type="ECO:0000256" key="5">
    <source>
        <dbReference type="ARBA" id="ARBA00023054"/>
    </source>
</evidence>
<name>A0AB40CZ83_DIOCR</name>
<feature type="domain" description="Oberon coiled-coil region" evidence="10">
    <location>
        <begin position="626"/>
        <end position="735"/>
    </location>
</feature>
<dbReference type="RefSeq" id="XP_039144722.1">
    <property type="nucleotide sequence ID" value="XM_039288788.1"/>
</dbReference>
<feature type="region of interest" description="Disordered" evidence="8">
    <location>
        <begin position="1"/>
        <end position="27"/>
    </location>
</feature>
<keyword evidence="5 7" id="KW-0175">Coiled coil</keyword>
<feature type="domain" description="Oberon-like PHD finger" evidence="9">
    <location>
        <begin position="395"/>
        <end position="517"/>
    </location>
</feature>
<proteinExistence type="predicted"/>
<dbReference type="GO" id="GO:0010468">
    <property type="term" value="P:regulation of gene expression"/>
    <property type="evidence" value="ECO:0007669"/>
    <property type="project" value="TreeGrafter"/>
</dbReference>
<dbReference type="GeneID" id="120282061"/>
<dbReference type="Pfam" id="PF07227">
    <property type="entry name" value="PHD_Oberon"/>
    <property type="match status" value="1"/>
</dbReference>
<dbReference type="GO" id="GO:0010078">
    <property type="term" value="P:maintenance of root meristem identity"/>
    <property type="evidence" value="ECO:0007669"/>
    <property type="project" value="TreeGrafter"/>
</dbReference>
<dbReference type="InterPro" id="IPR032535">
    <property type="entry name" value="Oberon_CC"/>
</dbReference>
<dbReference type="Pfam" id="PF16312">
    <property type="entry name" value="Oberon_cc"/>
    <property type="match status" value="1"/>
</dbReference>
<evidence type="ECO:0000256" key="6">
    <source>
        <dbReference type="ARBA" id="ARBA00023242"/>
    </source>
</evidence>
<dbReference type="InterPro" id="IPR047578">
    <property type="entry name" value="OBE1-like_PHD"/>
</dbReference>
<dbReference type="GO" id="GO:0008270">
    <property type="term" value="F:zinc ion binding"/>
    <property type="evidence" value="ECO:0007669"/>
    <property type="project" value="UniProtKB-KW"/>
</dbReference>
<evidence type="ECO:0000259" key="9">
    <source>
        <dbReference type="Pfam" id="PF07227"/>
    </source>
</evidence>
<dbReference type="AlphaFoldDB" id="A0AB40CZ83"/>
<dbReference type="InterPro" id="IPR032881">
    <property type="entry name" value="Oberon-like_PHD"/>
</dbReference>
<protein>
    <submittedName>
        <fullName evidence="12">Protein TITANIA</fullName>
    </submittedName>
</protein>
<keyword evidence="11" id="KW-1185">Reference proteome</keyword>
<keyword evidence="2" id="KW-0479">Metal-binding</keyword>
<feature type="region of interest" description="Disordered" evidence="8">
    <location>
        <begin position="138"/>
        <end position="165"/>
    </location>
</feature>
<dbReference type="CDD" id="cd15612">
    <property type="entry name" value="PHD_OBE1_like"/>
    <property type="match status" value="1"/>
</dbReference>
<reference evidence="12" key="1">
    <citation type="submission" date="2025-08" db="UniProtKB">
        <authorList>
            <consortium name="RefSeq"/>
        </authorList>
    </citation>
    <scope>IDENTIFICATION</scope>
</reference>
<dbReference type="Proteomes" id="UP001515500">
    <property type="component" value="Chromosome 18"/>
</dbReference>
<keyword evidence="6" id="KW-0539">Nucleus</keyword>
<feature type="compositionally biased region" description="Basic and acidic residues" evidence="8">
    <location>
        <begin position="111"/>
        <end position="126"/>
    </location>
</feature>
<keyword evidence="4" id="KW-0862">Zinc</keyword>
<evidence type="ECO:0000313" key="12">
    <source>
        <dbReference type="RefSeq" id="XP_039144722.1"/>
    </source>
</evidence>
<gene>
    <name evidence="12" type="primary">LOC120282061</name>
</gene>
<organism evidence="11 12">
    <name type="scientific">Dioscorea cayennensis subsp. rotundata</name>
    <name type="common">White Guinea yam</name>
    <name type="synonym">Dioscorea rotundata</name>
    <dbReference type="NCBI Taxonomy" id="55577"/>
    <lineage>
        <taxon>Eukaryota</taxon>
        <taxon>Viridiplantae</taxon>
        <taxon>Streptophyta</taxon>
        <taxon>Embryophyta</taxon>
        <taxon>Tracheophyta</taxon>
        <taxon>Spermatophyta</taxon>
        <taxon>Magnoliopsida</taxon>
        <taxon>Liliopsida</taxon>
        <taxon>Dioscoreales</taxon>
        <taxon>Dioscoreaceae</taxon>
        <taxon>Dioscorea</taxon>
    </lineage>
</organism>
<accession>A0AB40CZ83</accession>
<comment type="subcellular location">
    <subcellularLocation>
        <location evidence="1">Nucleus</location>
    </subcellularLocation>
</comment>
<evidence type="ECO:0000256" key="3">
    <source>
        <dbReference type="ARBA" id="ARBA00022771"/>
    </source>
</evidence>
<evidence type="ECO:0000256" key="2">
    <source>
        <dbReference type="ARBA" id="ARBA00022723"/>
    </source>
</evidence>
<feature type="compositionally biased region" description="Low complexity" evidence="8">
    <location>
        <begin position="138"/>
        <end position="155"/>
    </location>
</feature>
<dbReference type="GO" id="GO:0010071">
    <property type="term" value="P:root meristem specification"/>
    <property type="evidence" value="ECO:0007669"/>
    <property type="project" value="TreeGrafter"/>
</dbReference>
<dbReference type="GO" id="GO:0005634">
    <property type="term" value="C:nucleus"/>
    <property type="evidence" value="ECO:0007669"/>
    <property type="project" value="UniProtKB-SubCell"/>
</dbReference>
<evidence type="ECO:0000256" key="4">
    <source>
        <dbReference type="ARBA" id="ARBA00022833"/>
    </source>
</evidence>
<dbReference type="PRINTS" id="PR01544">
    <property type="entry name" value="ARATH130DUF"/>
</dbReference>
<feature type="region of interest" description="Disordered" evidence="8">
    <location>
        <begin position="103"/>
        <end position="126"/>
    </location>
</feature>
<evidence type="ECO:0000256" key="8">
    <source>
        <dbReference type="SAM" id="MobiDB-lite"/>
    </source>
</evidence>
<evidence type="ECO:0000259" key="10">
    <source>
        <dbReference type="Pfam" id="PF16312"/>
    </source>
</evidence>
<evidence type="ECO:0000256" key="7">
    <source>
        <dbReference type="SAM" id="Coils"/>
    </source>
</evidence>
<dbReference type="InterPro" id="IPR004082">
    <property type="entry name" value="OBERON"/>
</dbReference>
<keyword evidence="3" id="KW-0863">Zinc-finger</keyword>
<dbReference type="GO" id="GO:0098659">
    <property type="term" value="P:inorganic cation import across plasma membrane"/>
    <property type="evidence" value="ECO:0007669"/>
    <property type="project" value="EnsemblPlants"/>
</dbReference>
<sequence>MFLDPDSMMDLSRHQSIPKSPDRETPAQKVDVFDGMSSKILKPGNSELTLSYLCENPKEKEQMGSDFLISVEKSRSKGKEIVPDLPQPGDEPKWVERDFLQLNGMGSKTPAKREIDDGVDGDGREKKGKIESLNLSLSLNSSNPSANNANTSNLNPLPPKKSYSNNTWTTNSDDFGLSMSYSQSVPFSHNPSCSLTRNSTENYDNSHIWYCGGEGTNGSVHSKFRPVNDGNTITFSNNNSLYRANSSENHSLFPSELPAKNVKSNVVVTLDNGRNGSVKNGNVMVTRPSMMLLEIATEPVPIMAQMLQEIASESLEAVKECLRSMMDAAEKKDEFASLQRRLERRSDLTLETLSKSHKVQLEVLVAIKTGSVEFLSLKKQISTEQLVEIFLLVRCRNLNCQNALPVDDCDCKICSTQKGFCSACMCPICLKFDCASNTCSWVGCDVCSHWCHAVCGIQKNLIRPGTSLNAAGGTMHFHCLGCGHASDMFGFVKEVFNCCAKDWDLDTLIKELDCVRKIFHGSADLEGKELHGKAEEMLTSLSKKRISPLDACNSILQFFKYGVADLSVSGSSHKSILTAQPVQCNEPLPLTPLAASIPQKPTFNLKPANFVIDTTIDPCKPDIKPPLHDQHFGQPKEAEGFQSIESIIRFKEAEAKLFQRLADDAKREVENYRQIIRAKTLKLEEEYASKLAKLCLQETEERRRKKLEEFKFLENSNCDFHNMKRRMQAEIAGLLERMEATKKQWV</sequence>
<dbReference type="GO" id="GO:0010492">
    <property type="term" value="P:maintenance of shoot apical meristem identity"/>
    <property type="evidence" value="ECO:0007669"/>
    <property type="project" value="TreeGrafter"/>
</dbReference>
<evidence type="ECO:0000313" key="11">
    <source>
        <dbReference type="Proteomes" id="UP001515500"/>
    </source>
</evidence>